<dbReference type="Gene3D" id="3.90.1590.10">
    <property type="entry name" value="glutathione-dependent formaldehyde- activating enzyme (gfa)"/>
    <property type="match status" value="1"/>
</dbReference>
<comment type="similarity">
    <text evidence="1">Belongs to the Gfa family.</text>
</comment>
<keyword evidence="3" id="KW-0862">Zinc</keyword>
<dbReference type="PANTHER" id="PTHR33337:SF40">
    <property type="entry name" value="CENP-V_GFA DOMAIN-CONTAINING PROTEIN-RELATED"/>
    <property type="match status" value="1"/>
</dbReference>
<dbReference type="OrthoDB" id="9807246at2"/>
<protein>
    <submittedName>
        <fullName evidence="6">Aldehyde-activating protein</fullName>
    </submittedName>
</protein>
<feature type="domain" description="CENP-V/GFA" evidence="5">
    <location>
        <begin position="18"/>
        <end position="128"/>
    </location>
</feature>
<evidence type="ECO:0000259" key="5">
    <source>
        <dbReference type="PROSITE" id="PS51891"/>
    </source>
</evidence>
<sequence>MRTGWGAFWVTHSAKSEVRGACLCGEVRFSGQPGSSDVTACHCGQCRKWSGHVWASFHLEQPRIAGPVRWFASSSEAERGFCSNCGSVLFWRPLGRDTVSFSPGALDNPTGLALTGHIFVADKGDYYQIADGLPQRPQ</sequence>
<dbReference type="EMBL" id="CP025408">
    <property type="protein sequence ID" value="AUH33508.1"/>
    <property type="molecule type" value="Genomic_DNA"/>
</dbReference>
<evidence type="ECO:0000313" key="7">
    <source>
        <dbReference type="Proteomes" id="UP000233742"/>
    </source>
</evidence>
<evidence type="ECO:0000256" key="4">
    <source>
        <dbReference type="ARBA" id="ARBA00023239"/>
    </source>
</evidence>
<evidence type="ECO:0000256" key="3">
    <source>
        <dbReference type="ARBA" id="ARBA00022833"/>
    </source>
</evidence>
<accession>A0A2K9EEW7</accession>
<dbReference type="KEGG" id="paro:CUV01_08995"/>
<dbReference type="GO" id="GO:0046872">
    <property type="term" value="F:metal ion binding"/>
    <property type="evidence" value="ECO:0007669"/>
    <property type="project" value="UniProtKB-KW"/>
</dbReference>
<keyword evidence="7" id="KW-1185">Reference proteome</keyword>
<dbReference type="AlphaFoldDB" id="A0A2K9EEW7"/>
<evidence type="ECO:0000313" key="6">
    <source>
        <dbReference type="EMBL" id="AUH33508.1"/>
    </source>
</evidence>
<reference evidence="6 7" key="1">
    <citation type="submission" date="2017-12" db="EMBL/GenBank/DDBJ databases">
        <authorList>
            <person name="Hurst M.R.H."/>
        </authorList>
    </citation>
    <scope>NUCLEOTIDE SEQUENCE [LARGE SCALE GENOMIC DNA]</scope>
    <source>
        <strain evidence="6 7">BM15</strain>
    </source>
</reference>
<dbReference type="PANTHER" id="PTHR33337">
    <property type="entry name" value="GFA DOMAIN-CONTAINING PROTEIN"/>
    <property type="match status" value="1"/>
</dbReference>
<keyword evidence="2" id="KW-0479">Metal-binding</keyword>
<name>A0A2K9EEW7_9RHOB</name>
<organism evidence="6 7">
    <name type="scientific">Paracoccus tegillarcae</name>
    <dbReference type="NCBI Taxonomy" id="1529068"/>
    <lineage>
        <taxon>Bacteria</taxon>
        <taxon>Pseudomonadati</taxon>
        <taxon>Pseudomonadota</taxon>
        <taxon>Alphaproteobacteria</taxon>
        <taxon>Rhodobacterales</taxon>
        <taxon>Paracoccaceae</taxon>
        <taxon>Paracoccus</taxon>
    </lineage>
</organism>
<dbReference type="GO" id="GO:0016846">
    <property type="term" value="F:carbon-sulfur lyase activity"/>
    <property type="evidence" value="ECO:0007669"/>
    <property type="project" value="InterPro"/>
</dbReference>
<dbReference type="InterPro" id="IPR011057">
    <property type="entry name" value="Mss4-like_sf"/>
</dbReference>
<dbReference type="Proteomes" id="UP000233742">
    <property type="component" value="Chromosome"/>
</dbReference>
<dbReference type="PROSITE" id="PS51891">
    <property type="entry name" value="CENP_V_GFA"/>
    <property type="match status" value="1"/>
</dbReference>
<evidence type="ECO:0000256" key="1">
    <source>
        <dbReference type="ARBA" id="ARBA00005495"/>
    </source>
</evidence>
<keyword evidence="4" id="KW-0456">Lyase</keyword>
<proteinExistence type="inferred from homology"/>
<gene>
    <name evidence="6" type="ORF">CUV01_08995</name>
</gene>
<evidence type="ECO:0000256" key="2">
    <source>
        <dbReference type="ARBA" id="ARBA00022723"/>
    </source>
</evidence>
<dbReference type="Pfam" id="PF04828">
    <property type="entry name" value="GFA"/>
    <property type="match status" value="1"/>
</dbReference>
<dbReference type="InterPro" id="IPR006913">
    <property type="entry name" value="CENP-V/GFA"/>
</dbReference>
<dbReference type="SUPFAM" id="SSF51316">
    <property type="entry name" value="Mss4-like"/>
    <property type="match status" value="1"/>
</dbReference>